<dbReference type="InterPro" id="IPR052159">
    <property type="entry name" value="Competence_DNA_uptake"/>
</dbReference>
<dbReference type="SUPFAM" id="SSF56281">
    <property type="entry name" value="Metallo-hydrolase/oxidoreductase"/>
    <property type="match status" value="1"/>
</dbReference>
<dbReference type="Proteomes" id="UP000295023">
    <property type="component" value="Unassembled WGS sequence"/>
</dbReference>
<proteinExistence type="predicted"/>
<comment type="caution">
    <text evidence="2">The sequence shown here is derived from an EMBL/GenBank/DDBJ whole genome shotgun (WGS) entry which is preliminary data.</text>
</comment>
<dbReference type="EMBL" id="SKBM01000032">
    <property type="protein sequence ID" value="TCZ54580.1"/>
    <property type="molecule type" value="Genomic_DNA"/>
</dbReference>
<dbReference type="AlphaFoldDB" id="A0A4R4D3N7"/>
<accession>A0A4R4D3N7</accession>
<dbReference type="PANTHER" id="PTHR30619:SF1">
    <property type="entry name" value="RECOMBINATION PROTEIN 2"/>
    <property type="match status" value="1"/>
</dbReference>
<gene>
    <name evidence="2" type="ORF">EXY23_23185</name>
</gene>
<dbReference type="InterPro" id="IPR036866">
    <property type="entry name" value="RibonucZ/Hydroxyglut_hydro"/>
</dbReference>
<protein>
    <submittedName>
        <fullName evidence="2">MBL fold metallo-hydrolase</fullName>
    </submittedName>
</protein>
<keyword evidence="2" id="KW-0378">Hydrolase</keyword>
<dbReference type="RefSeq" id="WP_132295490.1">
    <property type="nucleotide sequence ID" value="NZ_SKBM01000032.1"/>
</dbReference>
<sequence length="363" mass="38782">MAFEIEFLAVGEGSRAGDCILIRYGHPQAPRVMVIDGGTQDSGGALVELLQGLTGSAVPVVHDLLVSHPDADHASGALAILEATAVEQVHVQVPWAHAEEVQRLVGDGRRTAQGIADRLREDCPFVADIVAEAQRRRVPIFEPFQGSSVGPFTVLSPPQAAYPRLLLEMLDIEPAAARQASLAEALTKAMGGLMTAAARVAEAWGWETLRDGGVTSARNEMSTVLYGDFGGDGRVLLTADAGLRGLGAAADYAETYGLPLRDFRLVQVPHHGSRRNVGPSILDRLVGPRLPEGTPAQFTAIVSAPKDDEKHPRKVVVNAFRRRGAEVMATQGANILHRSGFPLRPGYGPATPLPFYPTVEDYD</sequence>
<keyword evidence="3" id="KW-1185">Reference proteome</keyword>
<name>A0A4R4D3N7_9PROT</name>
<reference evidence="2 3" key="1">
    <citation type="submission" date="2019-03" db="EMBL/GenBank/DDBJ databases">
        <title>Paracraurococcus aquatilis NE82 genome sequence.</title>
        <authorList>
            <person name="Zhao Y."/>
            <person name="Du Z."/>
        </authorList>
    </citation>
    <scope>NUCLEOTIDE SEQUENCE [LARGE SCALE GENOMIC DNA]</scope>
    <source>
        <strain evidence="2 3">NE82</strain>
    </source>
</reference>
<dbReference type="Pfam" id="PF00753">
    <property type="entry name" value="Lactamase_B"/>
    <property type="match status" value="1"/>
</dbReference>
<dbReference type="PANTHER" id="PTHR30619">
    <property type="entry name" value="DNA INTERNALIZATION/COMPETENCE PROTEIN COMEC/REC2"/>
    <property type="match status" value="1"/>
</dbReference>
<evidence type="ECO:0000313" key="3">
    <source>
        <dbReference type="Proteomes" id="UP000295023"/>
    </source>
</evidence>
<evidence type="ECO:0000313" key="2">
    <source>
        <dbReference type="EMBL" id="TCZ54580.1"/>
    </source>
</evidence>
<feature type="domain" description="Metallo-beta-lactamase" evidence="1">
    <location>
        <begin position="17"/>
        <end position="102"/>
    </location>
</feature>
<dbReference type="Gene3D" id="3.60.15.10">
    <property type="entry name" value="Ribonuclease Z/Hydroxyacylglutathione hydrolase-like"/>
    <property type="match status" value="1"/>
</dbReference>
<organism evidence="2 3">
    <name type="scientific">Roseicella aquatilis</name>
    <dbReference type="NCBI Taxonomy" id="2527868"/>
    <lineage>
        <taxon>Bacteria</taxon>
        <taxon>Pseudomonadati</taxon>
        <taxon>Pseudomonadota</taxon>
        <taxon>Alphaproteobacteria</taxon>
        <taxon>Acetobacterales</taxon>
        <taxon>Roseomonadaceae</taxon>
        <taxon>Roseicella</taxon>
    </lineage>
</organism>
<dbReference type="GO" id="GO:0016787">
    <property type="term" value="F:hydrolase activity"/>
    <property type="evidence" value="ECO:0007669"/>
    <property type="project" value="UniProtKB-KW"/>
</dbReference>
<dbReference type="InterPro" id="IPR001279">
    <property type="entry name" value="Metallo-B-lactamas"/>
</dbReference>
<evidence type="ECO:0000259" key="1">
    <source>
        <dbReference type="Pfam" id="PF00753"/>
    </source>
</evidence>
<dbReference type="OrthoDB" id="418728at2"/>